<reference evidence="1" key="1">
    <citation type="submission" date="2022-09" db="EMBL/GenBank/DDBJ databases">
        <title>Genomic of Burkholderia gladioli.</title>
        <authorList>
            <person name="Wu H."/>
        </authorList>
    </citation>
    <scope>NUCLEOTIDE SEQUENCE</scope>
    <source>
        <strain evidence="1">ZN-S4</strain>
        <plasmid evidence="1">unnamed1</plasmid>
    </source>
</reference>
<dbReference type="RefSeq" id="WP_260531905.1">
    <property type="nucleotide sequence ID" value="NZ_CADEXS010000009.1"/>
</dbReference>
<protein>
    <submittedName>
        <fullName evidence="1">Uncharacterized protein</fullName>
    </submittedName>
</protein>
<keyword evidence="1" id="KW-0614">Plasmid</keyword>
<dbReference type="EMBL" id="CP104216">
    <property type="protein sequence ID" value="UWX75330.1"/>
    <property type="molecule type" value="Genomic_DNA"/>
</dbReference>
<evidence type="ECO:0000313" key="1">
    <source>
        <dbReference type="EMBL" id="UWX75330.1"/>
    </source>
</evidence>
<dbReference type="AlphaFoldDB" id="A0AB38U5V7"/>
<organism evidence="1 2">
    <name type="scientific">Burkholderia gladioli</name>
    <name type="common">Pseudomonas marginata</name>
    <name type="synonym">Phytomonas marginata</name>
    <dbReference type="NCBI Taxonomy" id="28095"/>
    <lineage>
        <taxon>Bacteria</taxon>
        <taxon>Pseudomonadati</taxon>
        <taxon>Pseudomonadota</taxon>
        <taxon>Betaproteobacteria</taxon>
        <taxon>Burkholderiales</taxon>
        <taxon>Burkholderiaceae</taxon>
        <taxon>Burkholderia</taxon>
    </lineage>
</organism>
<proteinExistence type="predicted"/>
<gene>
    <name evidence="1" type="ORF">NYZ96_35195</name>
</gene>
<sequence length="42" mass="4826">MTYEQLLAAIKAYWADRSRAPEETKDDLGALIDEIEMLRDAL</sequence>
<evidence type="ECO:0000313" key="2">
    <source>
        <dbReference type="Proteomes" id="UP001059745"/>
    </source>
</evidence>
<accession>A0AB38U5V7</accession>
<geneLocation type="plasmid" evidence="1 2">
    <name>unnamed1</name>
</geneLocation>
<name>A0AB38U5V7_BURGA</name>
<dbReference type="Proteomes" id="UP001059745">
    <property type="component" value="Plasmid unnamed1"/>
</dbReference>